<protein>
    <submittedName>
        <fullName evidence="2">Uncharacterized protein</fullName>
    </submittedName>
</protein>
<sequence length="133" mass="15060">MPVSRATAFRHRKREHSSSRVTGNLGLHEEEIEGLEESSSSEVLKAVDQDQEMFDYSDTFVDSLDSGTPEENESNEVHVYAGDVDPTRTITEQIIDVILDALQLQLELKLSNIGFDHILDWGKKLFMMGFSEQ</sequence>
<dbReference type="Proteomes" id="UP001159428">
    <property type="component" value="Unassembled WGS sequence"/>
</dbReference>
<comment type="caution">
    <text evidence="2">The sequence shown here is derived from an EMBL/GenBank/DDBJ whole genome shotgun (WGS) entry which is preliminary data.</text>
</comment>
<organism evidence="2 3">
    <name type="scientific">Pocillopora meandrina</name>
    <dbReference type="NCBI Taxonomy" id="46732"/>
    <lineage>
        <taxon>Eukaryota</taxon>
        <taxon>Metazoa</taxon>
        <taxon>Cnidaria</taxon>
        <taxon>Anthozoa</taxon>
        <taxon>Hexacorallia</taxon>
        <taxon>Scleractinia</taxon>
        <taxon>Astrocoeniina</taxon>
        <taxon>Pocilloporidae</taxon>
        <taxon>Pocillopora</taxon>
    </lineage>
</organism>
<proteinExistence type="predicted"/>
<name>A0AAU9Y2G6_9CNID</name>
<evidence type="ECO:0000313" key="3">
    <source>
        <dbReference type="Proteomes" id="UP001159428"/>
    </source>
</evidence>
<accession>A0AAU9Y2G6</accession>
<evidence type="ECO:0000313" key="2">
    <source>
        <dbReference type="EMBL" id="CAH3166582.1"/>
    </source>
</evidence>
<keyword evidence="3" id="KW-1185">Reference proteome</keyword>
<dbReference type="AlphaFoldDB" id="A0AAU9Y2G6"/>
<dbReference type="EMBL" id="CALNXJ010000137">
    <property type="protein sequence ID" value="CAH3166582.1"/>
    <property type="molecule type" value="Genomic_DNA"/>
</dbReference>
<gene>
    <name evidence="2" type="ORF">PMEA_00005348</name>
</gene>
<evidence type="ECO:0000256" key="1">
    <source>
        <dbReference type="SAM" id="MobiDB-lite"/>
    </source>
</evidence>
<feature type="region of interest" description="Disordered" evidence="1">
    <location>
        <begin position="1"/>
        <end position="42"/>
    </location>
</feature>
<reference evidence="2 3" key="1">
    <citation type="submission" date="2022-05" db="EMBL/GenBank/DDBJ databases">
        <authorList>
            <consortium name="Genoscope - CEA"/>
            <person name="William W."/>
        </authorList>
    </citation>
    <scope>NUCLEOTIDE SEQUENCE [LARGE SCALE GENOMIC DNA]</scope>
</reference>